<keyword evidence="2" id="KW-1185">Reference proteome</keyword>
<dbReference type="EMBL" id="RHHR01000019">
    <property type="protein sequence ID" value="RNB73350.1"/>
    <property type="molecule type" value="Genomic_DNA"/>
</dbReference>
<evidence type="ECO:0000313" key="1">
    <source>
        <dbReference type="EMBL" id="RNB73350.1"/>
    </source>
</evidence>
<name>A0A3M8CCA7_9BACL</name>
<gene>
    <name evidence="1" type="ORF">EDM52_12665</name>
</gene>
<protein>
    <submittedName>
        <fullName evidence="1">DUF2515 domain-containing protein</fullName>
    </submittedName>
</protein>
<dbReference type="InterPro" id="IPR019658">
    <property type="entry name" value="DUF2515"/>
</dbReference>
<dbReference type="OrthoDB" id="2690514at2"/>
<dbReference type="Pfam" id="PF10720">
    <property type="entry name" value="DUF2515"/>
    <property type="match status" value="1"/>
</dbReference>
<dbReference type="AlphaFoldDB" id="A0A3M8CCA7"/>
<organism evidence="1 2">
    <name type="scientific">Brevibacillus invocatus</name>
    <dbReference type="NCBI Taxonomy" id="173959"/>
    <lineage>
        <taxon>Bacteria</taxon>
        <taxon>Bacillati</taxon>
        <taxon>Bacillota</taxon>
        <taxon>Bacilli</taxon>
        <taxon>Bacillales</taxon>
        <taxon>Paenibacillaceae</taxon>
        <taxon>Brevibacillus</taxon>
    </lineage>
</organism>
<dbReference type="Proteomes" id="UP000282028">
    <property type="component" value="Unassembled WGS sequence"/>
</dbReference>
<dbReference type="RefSeq" id="WP_122909346.1">
    <property type="nucleotide sequence ID" value="NZ_CBCSBE010000012.1"/>
</dbReference>
<reference evidence="1 2" key="1">
    <citation type="submission" date="2018-10" db="EMBL/GenBank/DDBJ databases">
        <title>Phylogenomics of Brevibacillus.</title>
        <authorList>
            <person name="Dunlap C."/>
        </authorList>
    </citation>
    <scope>NUCLEOTIDE SEQUENCE [LARGE SCALE GENOMIC DNA]</scope>
    <source>
        <strain evidence="1 2">JCM 12215</strain>
    </source>
</reference>
<evidence type="ECO:0000313" key="2">
    <source>
        <dbReference type="Proteomes" id="UP000282028"/>
    </source>
</evidence>
<proteinExistence type="predicted"/>
<comment type="caution">
    <text evidence="1">The sequence shown here is derived from an EMBL/GenBank/DDBJ whole genome shotgun (WGS) entry which is preliminary data.</text>
</comment>
<sequence length="349" mass="40917">MHVITLDGQALVAKIREQTAKLNRNNVTRTQAYLHFYQEHEEIHWALLAHLVSRNGGWNMTDLRGEWLPFLMDESSIQSYFWFLERCNWLIFHDAYAQLLLYAEMKRTKRDLTSLLAPLGVSTFMRVFWQAFLTTQDSAKLTKALIVNEQQYIEQRVVQKPITVHRIFSTLTYFAQSWFSLTQILFPYKEHPTDKRLQLVGMTVHDFPSLSARIAIGKALYELLYKNAVRLNSIRQFAFRIPHTGSRADYWPHLFTPVKPSSVDYEHVYRLRLNGDERREGASKLYSPSLTKAWPDTTHSAADGIDWFRDDDWLKVVDEPVDLPSIDTDTYNQTLRWMEYGVKAVSLFD</sequence>
<accession>A0A3M8CCA7</accession>